<organism evidence="2 3">
    <name type="scientific">Xylanibacter ruminicola</name>
    <name type="common">Prevotella ruminicola</name>
    <dbReference type="NCBI Taxonomy" id="839"/>
    <lineage>
        <taxon>Bacteria</taxon>
        <taxon>Pseudomonadati</taxon>
        <taxon>Bacteroidota</taxon>
        <taxon>Bacteroidia</taxon>
        <taxon>Bacteroidales</taxon>
        <taxon>Prevotellaceae</taxon>
        <taxon>Xylanibacter</taxon>
    </lineage>
</organism>
<dbReference type="EMBL" id="FRBD01000006">
    <property type="protein sequence ID" value="SHK56174.1"/>
    <property type="molecule type" value="Genomic_DNA"/>
</dbReference>
<evidence type="ECO:0000313" key="3">
    <source>
        <dbReference type="Proteomes" id="UP000184130"/>
    </source>
</evidence>
<accession>A0A1M6TGY4</accession>
<sequence length="63" mass="7496">MKRQYRDLRDDTKMRISQSLKGRSHSETHKQAISDAMKAYWSTIPYKDEENNESNNQNDETSM</sequence>
<feature type="region of interest" description="Disordered" evidence="1">
    <location>
        <begin position="1"/>
        <end position="34"/>
    </location>
</feature>
<feature type="region of interest" description="Disordered" evidence="1">
    <location>
        <begin position="44"/>
        <end position="63"/>
    </location>
</feature>
<evidence type="ECO:0000313" key="2">
    <source>
        <dbReference type="EMBL" id="SHK56174.1"/>
    </source>
</evidence>
<feature type="compositionally biased region" description="Low complexity" evidence="1">
    <location>
        <begin position="53"/>
        <end position="63"/>
    </location>
</feature>
<gene>
    <name evidence="2" type="ORF">SAMN05216463_1063</name>
</gene>
<proteinExistence type="predicted"/>
<feature type="compositionally biased region" description="Basic and acidic residues" evidence="1">
    <location>
        <begin position="1"/>
        <end position="14"/>
    </location>
</feature>
<protein>
    <submittedName>
        <fullName evidence="2">NUMOD3 motif-containing protein</fullName>
    </submittedName>
</protein>
<reference evidence="2 3" key="1">
    <citation type="submission" date="2016-11" db="EMBL/GenBank/DDBJ databases">
        <authorList>
            <person name="Jaros S."/>
            <person name="Januszkiewicz K."/>
            <person name="Wedrychowicz H."/>
        </authorList>
    </citation>
    <scope>NUCLEOTIDE SEQUENCE [LARGE SCALE GENOMIC DNA]</scope>
    <source>
        <strain evidence="2 3">KHT3</strain>
    </source>
</reference>
<dbReference type="Proteomes" id="UP000184130">
    <property type="component" value="Unassembled WGS sequence"/>
</dbReference>
<dbReference type="OrthoDB" id="1100309at2"/>
<evidence type="ECO:0000256" key="1">
    <source>
        <dbReference type="SAM" id="MobiDB-lite"/>
    </source>
</evidence>
<name>A0A1M6TGY4_XYLRU</name>
<dbReference type="AlphaFoldDB" id="A0A1M6TGY4"/>